<evidence type="ECO:0000313" key="3">
    <source>
        <dbReference type="Proteomes" id="UP000053240"/>
    </source>
</evidence>
<dbReference type="GO" id="GO:0003341">
    <property type="term" value="P:cilium movement"/>
    <property type="evidence" value="ECO:0007669"/>
    <property type="project" value="TreeGrafter"/>
</dbReference>
<dbReference type="Proteomes" id="UP000053240">
    <property type="component" value="Unassembled WGS sequence"/>
</dbReference>
<name>A0A194QN70_PAPMA</name>
<sequence>MEILRKYKQHGYFTPELFHLLEKKRVVDASEATPTYLKMVFKESSYFSIKLNREQPVSRLAPGMNIAYVVTFVPTQMEDYVHRVVFYTDRDQYVLPLIGFPFSVEPKSAYLNCDEKIEIKVSFKTMHLGNVEGTLRVMFETGEVFKIALSGTAHTVNVILEKQIVRFPDTYNGMVRQQTFKITNKSDYVLTYVCMKNESVYYDFKDKIKLATVFYNMKESEAAKCAKLVRYDVLSSAEHDRVYTRIFYDEIQALVADETLLFQNTHFSLSPIKGQLWPNKTTEIVITFAPKQIGDLQALVYLDIDGVSDRVMLKITGTSLPPTIHLNLETLDMSSVYINILYNYEIIAINKGHINGVIAYKDVVTLFGSKITCTPEYRCLRPGEKDIFVVSFFNSNPGPFFEEINFVIRDTDVKLKVYLKGTVIYPSIKFSVPSLDFGDVSLGVPKTLSLDIINESNVLVSGTVSIPSDGLEIRSITLTDYAVNDIPKPELPTMPKEFKIEPRKIIIDPESIFTVKITLTANLIRNNNTSFELEFEKSDKRPMVLPVTYNAIVPQIIPAPDLHLKACFRGFPYVNDINIRSNNFLGYFVVEEPEESIFDVKIDLKEGYIEPISTTCFKLTTTATALGSHEFPLRLRLFGVPDPIQICYVTGYGVSPIVTCSPTFLHWGQVKLLKKSQKTLVLCNDSPVEVNFKTSWFNRECKWQIEPEEGVVEAESEINLTVSLTLVDAETYNNKVVIQLEDMKDILVPVTVTGVGTSIVIGDLGDRIELGHHFTRIPLNCKIMMENRGTRLHALEWSEHYKTPKNKQQAFNRECKWQIEPEEGVVEAESEINLTVSLTLVDAETYNNKVVIQLEDMKDILVPVTVTGVGTSIVIGDLGDRIELGHHFTRIPLNCKIMMENRGTRLHALEWSEHYKTPKNKQQAVAFFNLEPRSFKINASEQLDLTITGLSHKVTVVKEIWYLVGSIEGVNKKELLLECKITAEFVDPKIEISTPSMDFQYDNGPYNEYYRLTDILIIKNVSTLPLDLEITIKPPFALIQKQSSYKIISGEEDFCHCITYTESDLKLCNITADNSREETTKLIDFLTLQPVYPLRQGSLQFFEDIHKIKRIFNLTHVIEEHLEDQEMMKVQALFDTTKHATLKARIYSDAIKIKFKGHKNKDSVKVVGKINFPNILVLTPRIDFQCLLNDYIEGKTIKIQNVTPLIACYQLSWKKILISPFASAMTRPTNLHEIDGIPIKTELSPSTSSTYLPYRSEIFSYEINNTNSSIATTIQTETEPKLTMKLKENLMKTVLPMLDDQFEPKFKWLHKFPETNEIEGDLINNLLILIPHRGKLKPNEVQYINVMFRPMINMNVRAVIECQVLGGPTEYITVTGQSSYLMYTLSTTKINMKIRSFHENAFEYLRIMNKALLPFEFKTYLNEPKFENDLYGTILDIVPADNLLQSEETTDLKVFTRPGVLGYFKRQFLLEIGHLPVIPIKVFGWGVIPQIYLTIPRPFLSEADPELGYIAIAMLTDGYLESLNAMFKKPISEHLNSPLIERCFEDPIFTQDWHLCSILDAYPSIMDIEMAIERILVMNYLRLHPEVLAAHTSSGKTRPIAGFNTVPYVIDYGVVITGCTVEYTIEVFNYGPLVTKLHLSKNTIVPDWLILKLCGKLSPGEVGYIDITFNSDSEHFPEPEQNVEVSINLEVPYGVTIPVKFKALCAVPYLVTSIQSIDFGSVKCGNKVIYSIPLKNVGKPVCIWYATLKLKTPGINPITILDTSGKYEPGESGWFSIAFKPTVEVLVYHRGKPVCIWYATLKLKTPGINPITILDTSGKYEPGESGWFSIAFKPTVEMTFEGLIIFRFHMNPKRMTIPFIGNGVMPQVHVIGPNISFPPTLPWAETTEHFFGLTNPCPFPIELIIAHSDIKWREEEEVYQMLERYYNKPDEMLVPAMRPGAELPWEILNFYKKVKEQVKKKIKSPKKALRQNDPSPKRQRTEAEVMADELRSMKENKIDPLKECLHEHTAKDTQTERQTKGLIVFFHGSPAEEGQCQEIAYSVGKHLKLPTISIDMCFVEALCISNTSVKEILVKVIDEMYEISRMGMRKEDGGETEMDMEEFFDTGDEFETLLKKLDVITNSKSIATPKSKVSDKKKKRSASSFVSQTLLDAMGSTTMFNLELIQELMTDYFNQPRFNRGFVIDSLTSFIFKSPPVVLTTVLKCKSSIADIHLVLCHSTFTKWAQLFEESQKEEDLLEENVPKVYTEDEIKEIVEEFENMSYDEYDNASDELKSVYITYGLEERRKKTSDEIIKKDKDGKDRSARSLLATMSGDEAKKKAKKEDVKVKPNSEYMAMNVKYNEYNKNVYDNLFNIANNWIVDQCDMGYPLIGLNGQVVQSSQKKIKKKSELLIQTSEESFTGRGFPLTILMCPCSESKQALINMFLNSDTVREALRKEEMIDTLKYPIKKKEYTVLLPKSFPTIHNEESLTWRYLDELAVTSSQTSTTEIPFTSSTRISTDKSELDVFYPLPLGKVKSTTDRDHRIILQPGDLVRCKYTFSPRVEGNFNLKRYVEVKGWPASQVVITVSGICDVPRLDSRPKKMFKDFVRRTVEDKIYKVTYLDDAKIFQFGPIFTGNNRIYEETYSIDLKNSSLITAYVEVEFLGETDVFLFDQRRLTLEPESRGKLTISAAPAEVGEHKNVLMFCVKNNPEIVTVNIACSGVVPIVEVLPSTKIIDYGKHLLYRRKDDRFIVKNDSILPIKWKIRNADDFLEDFIISQTSGIIPRYDNQVVPVTYIACQVGVISHKMLTVDIYDSEGRGDPMIVDSLYLSAECYDVMVDCAYENVAESFLNFGNVKVNSTVAREMYLFNRGKYNIFYKLKKVKNFPEPALLKSFEANPESGMLPAATKLVTVEFECTPTASLNLVNVPAYTCTLLDGSKTQMIVAKFPICVTIASFYNTFTLFPLGELNFHVLPVGEGVKRDVILNNTSKCPFIYEIILPPEYQVDPDSAVQPKLKDNKIKNPPLRCGNFVIMNEDNLLAPSTSRVIQIQFLATAPKKFVETIHFVVSDTCPAEANGVPLRLVGTGALPILDFWNLETTFREHMIVKNLSEYPVPEPSPHCVFVEDIVTLYFYGVVVNTSHTGALDLYNSGLVPCALTMKLHYQKNTNQEIFYLDKYETHIEPLMHKKLNIIFNPKALEDYRAVLEVNLKKLEGQNQSFRICVIGEGVIPRIQLVTPKVKTNRFTTLQFPVTCLGSVTCRHVSFKNISPVNATVIADIISSIDEGRPLFWLTAAPDTHFVVLDGNNDNVNVSLKISIKPNEIVTLYVHFSPLQKGKTHCDIVLSVVNNPFEKYTILCEAEAFMEDVILMGLEMLSMDIDLETYKYSERSTVSTTDTRRRSKSSSDKKKLKFSDPKKSKKVSQASIKHSETESFAETPVLKYLLDLGGCQLCFTQKRSIIMVNNSEKVYKFIWVDCDYVIVRPSTGYISPGEEKDLEVIFYSSQPIDLEKKRSLYFKVENIGRVAMKILWNFIVDDEFPVRIKKSALMDATTGSSESLHITNETDTGVVEKVFEHINNDPSKMTLFSGSLSRDSVDTWFEVDLPFHIEPEKACLNPNESKIFKVTFSPQDAFLFKVRLQSTIDNLDPYDQNITCKMTARSFIPYVHLDIEESDYLTSGKRKATGALPANTMVLEFKVLGPGCYKK</sequence>
<feature type="compositionally biased region" description="Basic and acidic residues" evidence="1">
    <location>
        <begin position="3384"/>
        <end position="3397"/>
    </location>
</feature>
<dbReference type="InterPro" id="IPR013783">
    <property type="entry name" value="Ig-like_fold"/>
</dbReference>
<feature type="region of interest" description="Disordered" evidence="1">
    <location>
        <begin position="3373"/>
        <end position="3405"/>
    </location>
</feature>
<evidence type="ECO:0000313" key="2">
    <source>
        <dbReference type="EMBL" id="KPJ06425.1"/>
    </source>
</evidence>
<dbReference type="InParanoid" id="A0A194QN70"/>
<accession>A0A194QN70</accession>
<dbReference type="STRING" id="76193.A0A194QN70"/>
<dbReference type="PANTHER" id="PTHR23053:SF0">
    <property type="entry name" value="HYDROCEPHALUS-INDUCING PROTEIN HOMOLOG"/>
    <property type="match status" value="1"/>
</dbReference>
<reference evidence="2 3" key="1">
    <citation type="journal article" date="2015" name="Nat. Commun.">
        <title>Outbred genome sequencing and CRISPR/Cas9 gene editing in butterflies.</title>
        <authorList>
            <person name="Li X."/>
            <person name="Fan D."/>
            <person name="Zhang W."/>
            <person name="Liu G."/>
            <person name="Zhang L."/>
            <person name="Zhao L."/>
            <person name="Fang X."/>
            <person name="Chen L."/>
            <person name="Dong Y."/>
            <person name="Chen Y."/>
            <person name="Ding Y."/>
            <person name="Zhao R."/>
            <person name="Feng M."/>
            <person name="Zhu Y."/>
            <person name="Feng Y."/>
            <person name="Jiang X."/>
            <person name="Zhu D."/>
            <person name="Xiang H."/>
            <person name="Feng X."/>
            <person name="Li S."/>
            <person name="Wang J."/>
            <person name="Zhang G."/>
            <person name="Kronforst M.R."/>
            <person name="Wang W."/>
        </authorList>
    </citation>
    <scope>NUCLEOTIDE SEQUENCE [LARGE SCALE GENOMIC DNA]</scope>
    <source>
        <strain evidence="2">Ya'a_city_454_Pm</strain>
        <tissue evidence="2">Whole body</tissue>
    </source>
</reference>
<evidence type="ECO:0000256" key="1">
    <source>
        <dbReference type="SAM" id="MobiDB-lite"/>
    </source>
</evidence>
<dbReference type="EMBL" id="KQ461196">
    <property type="protein sequence ID" value="KPJ06425.1"/>
    <property type="molecule type" value="Genomic_DNA"/>
</dbReference>
<keyword evidence="3" id="KW-1185">Reference proteome</keyword>
<dbReference type="GO" id="GO:0005930">
    <property type="term" value="C:axoneme"/>
    <property type="evidence" value="ECO:0007669"/>
    <property type="project" value="TreeGrafter"/>
</dbReference>
<proteinExistence type="predicted"/>
<organism evidence="2 3">
    <name type="scientific">Papilio machaon</name>
    <name type="common">Old World swallowtail butterfly</name>
    <dbReference type="NCBI Taxonomy" id="76193"/>
    <lineage>
        <taxon>Eukaryota</taxon>
        <taxon>Metazoa</taxon>
        <taxon>Ecdysozoa</taxon>
        <taxon>Arthropoda</taxon>
        <taxon>Hexapoda</taxon>
        <taxon>Insecta</taxon>
        <taxon>Pterygota</taxon>
        <taxon>Neoptera</taxon>
        <taxon>Endopterygota</taxon>
        <taxon>Lepidoptera</taxon>
        <taxon>Glossata</taxon>
        <taxon>Ditrysia</taxon>
        <taxon>Papilionoidea</taxon>
        <taxon>Papilionidae</taxon>
        <taxon>Papilioninae</taxon>
        <taxon>Papilio</taxon>
    </lineage>
</organism>
<feature type="region of interest" description="Disordered" evidence="1">
    <location>
        <begin position="1962"/>
        <end position="1982"/>
    </location>
</feature>
<gene>
    <name evidence="2" type="ORF">RR48_14164</name>
</gene>
<dbReference type="Gene3D" id="2.60.40.10">
    <property type="entry name" value="Immunoglobulins"/>
    <property type="match status" value="12"/>
</dbReference>
<dbReference type="GO" id="GO:1904158">
    <property type="term" value="P:axonemal central apparatus assembly"/>
    <property type="evidence" value="ECO:0007669"/>
    <property type="project" value="TreeGrafter"/>
</dbReference>
<dbReference type="PANTHER" id="PTHR23053">
    <property type="entry name" value="DLEC1 DELETED IN LUNG AND ESOPHAGEAL CANCER 1"/>
    <property type="match status" value="1"/>
</dbReference>
<dbReference type="InterPro" id="IPR033305">
    <property type="entry name" value="Hydin-like"/>
</dbReference>
<protein>
    <submittedName>
        <fullName evidence="2">Hydrocephalus-inducing protein-like</fullName>
    </submittedName>
</protein>